<organism evidence="3 4">
    <name type="scientific">Jannaschia rubra</name>
    <dbReference type="NCBI Taxonomy" id="282197"/>
    <lineage>
        <taxon>Bacteria</taxon>
        <taxon>Pseudomonadati</taxon>
        <taxon>Pseudomonadota</taxon>
        <taxon>Alphaproteobacteria</taxon>
        <taxon>Rhodobacterales</taxon>
        <taxon>Roseobacteraceae</taxon>
        <taxon>Jannaschia</taxon>
    </lineage>
</organism>
<feature type="chain" id="PRO_5005807323" description="DUF2147 domain-containing protein" evidence="1">
    <location>
        <begin position="21"/>
        <end position="128"/>
    </location>
</feature>
<dbReference type="PANTHER" id="PTHR36919">
    <property type="entry name" value="BLR1215 PROTEIN"/>
    <property type="match status" value="1"/>
</dbReference>
<protein>
    <recommendedName>
        <fullName evidence="2">DUF2147 domain-containing protein</fullName>
    </recommendedName>
</protein>
<gene>
    <name evidence="3" type="ORF">JAN5088_00794</name>
</gene>
<name>A0A0M6XPT5_9RHOB</name>
<dbReference type="RefSeq" id="WP_055681492.1">
    <property type="nucleotide sequence ID" value="NZ_CANMUL010000001.1"/>
</dbReference>
<evidence type="ECO:0000313" key="4">
    <source>
        <dbReference type="Proteomes" id="UP000048908"/>
    </source>
</evidence>
<feature type="signal peptide" evidence="1">
    <location>
        <begin position="1"/>
        <end position="20"/>
    </location>
</feature>
<dbReference type="EMBL" id="CXPG01000012">
    <property type="protein sequence ID" value="CTQ32034.1"/>
    <property type="molecule type" value="Genomic_DNA"/>
</dbReference>
<dbReference type="InterPro" id="IPR019223">
    <property type="entry name" value="DUF2147"/>
</dbReference>
<dbReference type="Gene3D" id="2.40.128.520">
    <property type="match status" value="1"/>
</dbReference>
<dbReference type="Pfam" id="PF09917">
    <property type="entry name" value="DUF2147"/>
    <property type="match status" value="1"/>
</dbReference>
<accession>A0A0M6XPT5</accession>
<keyword evidence="1" id="KW-0732">Signal</keyword>
<dbReference type="OrthoDB" id="9811671at2"/>
<dbReference type="PANTHER" id="PTHR36919:SF2">
    <property type="entry name" value="BLL6627 PROTEIN"/>
    <property type="match status" value="1"/>
</dbReference>
<dbReference type="Proteomes" id="UP000048908">
    <property type="component" value="Unassembled WGS sequence"/>
</dbReference>
<feature type="domain" description="DUF2147" evidence="2">
    <location>
        <begin position="25"/>
        <end position="125"/>
    </location>
</feature>
<evidence type="ECO:0000313" key="3">
    <source>
        <dbReference type="EMBL" id="CTQ32034.1"/>
    </source>
</evidence>
<proteinExistence type="predicted"/>
<evidence type="ECO:0000259" key="2">
    <source>
        <dbReference type="Pfam" id="PF09917"/>
    </source>
</evidence>
<keyword evidence="4" id="KW-1185">Reference proteome</keyword>
<sequence>MKRFFLTLLAATGLAGMAMADPIEGVWQTQVDDGSYAHVTIAPCGQAFCGTISRTFNTAGEYQSPNLGRQIVQQMVPRGGGAYEGRVWRPSNDKVYLGKIALDGNQMALRGCIAGGLICARQNWVKIR</sequence>
<reference evidence="3 4" key="1">
    <citation type="submission" date="2015-07" db="EMBL/GenBank/DDBJ databases">
        <authorList>
            <person name="Noorani M."/>
        </authorList>
    </citation>
    <scope>NUCLEOTIDE SEQUENCE [LARGE SCALE GENOMIC DNA]</scope>
    <source>
        <strain evidence="3 4">CECT 5088</strain>
    </source>
</reference>
<dbReference type="STRING" id="282197.SAMN04488517_104200"/>
<evidence type="ECO:0000256" key="1">
    <source>
        <dbReference type="SAM" id="SignalP"/>
    </source>
</evidence>
<dbReference type="AlphaFoldDB" id="A0A0M6XPT5"/>